<evidence type="ECO:0000256" key="3">
    <source>
        <dbReference type="ARBA" id="ARBA00022782"/>
    </source>
</evidence>
<comment type="subcellular location">
    <subcellularLocation>
        <location evidence="1">Nucleus</location>
    </subcellularLocation>
</comment>
<dbReference type="PANTHER" id="PTHR19290">
    <property type="entry name" value="BASIC HELIX-LOOP-HELIX PROTEIN NEUROGENIN-RELATED"/>
    <property type="match status" value="1"/>
</dbReference>
<dbReference type="AlphaFoldDB" id="A0A8B8E6X2"/>
<reference evidence="9" key="1">
    <citation type="submission" date="2025-08" db="UniProtKB">
        <authorList>
            <consortium name="RefSeq"/>
        </authorList>
    </citation>
    <scope>IDENTIFICATION</scope>
    <source>
        <tissue evidence="9">Whole sample</tissue>
    </source>
</reference>
<dbReference type="InterPro" id="IPR036638">
    <property type="entry name" value="HLH_DNA-bd_sf"/>
</dbReference>
<evidence type="ECO:0000313" key="9">
    <source>
        <dbReference type="RefSeq" id="XP_022335900.1"/>
    </source>
</evidence>
<keyword evidence="8" id="KW-1185">Reference proteome</keyword>
<dbReference type="GO" id="GO:0070888">
    <property type="term" value="F:E-box binding"/>
    <property type="evidence" value="ECO:0007669"/>
    <property type="project" value="TreeGrafter"/>
</dbReference>
<evidence type="ECO:0000256" key="1">
    <source>
        <dbReference type="ARBA" id="ARBA00004123"/>
    </source>
</evidence>
<evidence type="ECO:0000256" key="6">
    <source>
        <dbReference type="SAM" id="MobiDB-lite"/>
    </source>
</evidence>
<feature type="region of interest" description="Disordered" evidence="6">
    <location>
        <begin position="1"/>
        <end position="50"/>
    </location>
</feature>
<dbReference type="SUPFAM" id="SSF47459">
    <property type="entry name" value="HLH, helix-loop-helix DNA-binding domain"/>
    <property type="match status" value="1"/>
</dbReference>
<gene>
    <name evidence="9" type="primary">LOC111132390</name>
</gene>
<name>A0A8B8E6X2_CRAVI</name>
<organism evidence="8 9">
    <name type="scientific">Crassostrea virginica</name>
    <name type="common">Eastern oyster</name>
    <dbReference type="NCBI Taxonomy" id="6565"/>
    <lineage>
        <taxon>Eukaryota</taxon>
        <taxon>Metazoa</taxon>
        <taxon>Spiralia</taxon>
        <taxon>Lophotrochozoa</taxon>
        <taxon>Mollusca</taxon>
        <taxon>Bivalvia</taxon>
        <taxon>Autobranchia</taxon>
        <taxon>Pteriomorphia</taxon>
        <taxon>Ostreida</taxon>
        <taxon>Ostreoidea</taxon>
        <taxon>Ostreidae</taxon>
        <taxon>Crassostrea</taxon>
    </lineage>
</organism>
<dbReference type="KEGG" id="cvn:111132390"/>
<keyword evidence="5" id="KW-0539">Nucleus</keyword>
<dbReference type="GO" id="GO:0046983">
    <property type="term" value="F:protein dimerization activity"/>
    <property type="evidence" value="ECO:0007669"/>
    <property type="project" value="InterPro"/>
</dbReference>
<dbReference type="Pfam" id="PF00010">
    <property type="entry name" value="HLH"/>
    <property type="match status" value="1"/>
</dbReference>
<dbReference type="InterPro" id="IPR011598">
    <property type="entry name" value="bHLH_dom"/>
</dbReference>
<accession>A0A8B8E6X2</accession>
<proteinExistence type="predicted"/>
<evidence type="ECO:0000313" key="8">
    <source>
        <dbReference type="Proteomes" id="UP000694844"/>
    </source>
</evidence>
<dbReference type="GO" id="GO:0007423">
    <property type="term" value="P:sensory organ development"/>
    <property type="evidence" value="ECO:0007669"/>
    <property type="project" value="TreeGrafter"/>
</dbReference>
<feature type="compositionally biased region" description="Polar residues" evidence="6">
    <location>
        <begin position="24"/>
        <end position="40"/>
    </location>
</feature>
<keyword evidence="4" id="KW-0524">Neurogenesis</keyword>
<dbReference type="PROSITE" id="PS50888">
    <property type="entry name" value="BHLH"/>
    <property type="match status" value="1"/>
</dbReference>
<feature type="domain" description="BHLH" evidence="7">
    <location>
        <begin position="65"/>
        <end position="116"/>
    </location>
</feature>
<dbReference type="GO" id="GO:0061564">
    <property type="term" value="P:axon development"/>
    <property type="evidence" value="ECO:0007669"/>
    <property type="project" value="TreeGrafter"/>
</dbReference>
<sequence length="122" mass="13858">MTLNTPEYVHDTNGPPSGIAADSVTKQHQNGELNSTNTKDASAFKGKVKRTKENRNLCKSAITKMRRLSANERERRRMRGMNEAFDRLRAAIPSPSSKQLSKYDTLLMTQNYIRALQDMLNE</sequence>
<dbReference type="Proteomes" id="UP000694844">
    <property type="component" value="Chromosome 5"/>
</dbReference>
<evidence type="ECO:0000259" key="7">
    <source>
        <dbReference type="PROSITE" id="PS50888"/>
    </source>
</evidence>
<protein>
    <submittedName>
        <fullName evidence="9">Protein lin-32-like</fullName>
    </submittedName>
</protein>
<dbReference type="Gene3D" id="4.10.280.10">
    <property type="entry name" value="Helix-loop-helix DNA-binding domain"/>
    <property type="match status" value="1"/>
</dbReference>
<dbReference type="GeneID" id="111132390"/>
<dbReference type="OrthoDB" id="10069510at2759"/>
<keyword evidence="3" id="KW-0221">Differentiation</keyword>
<evidence type="ECO:0000256" key="4">
    <source>
        <dbReference type="ARBA" id="ARBA00022902"/>
    </source>
</evidence>
<dbReference type="PANTHER" id="PTHR19290:SF162">
    <property type="entry name" value="TRANSCRIPTION FACTOR ATOH7"/>
    <property type="match status" value="1"/>
</dbReference>
<keyword evidence="2" id="KW-0217">Developmental protein</keyword>
<dbReference type="RefSeq" id="XP_022335900.1">
    <property type="nucleotide sequence ID" value="XM_022480192.1"/>
</dbReference>
<dbReference type="GO" id="GO:0045944">
    <property type="term" value="P:positive regulation of transcription by RNA polymerase II"/>
    <property type="evidence" value="ECO:0007669"/>
    <property type="project" value="TreeGrafter"/>
</dbReference>
<dbReference type="GO" id="GO:0005634">
    <property type="term" value="C:nucleus"/>
    <property type="evidence" value="ECO:0007669"/>
    <property type="project" value="UniProtKB-SubCell"/>
</dbReference>
<dbReference type="GO" id="GO:0000981">
    <property type="term" value="F:DNA-binding transcription factor activity, RNA polymerase II-specific"/>
    <property type="evidence" value="ECO:0007669"/>
    <property type="project" value="TreeGrafter"/>
</dbReference>
<evidence type="ECO:0000256" key="2">
    <source>
        <dbReference type="ARBA" id="ARBA00022473"/>
    </source>
</evidence>
<dbReference type="InterPro" id="IPR050359">
    <property type="entry name" value="bHLH_transcription_factors"/>
</dbReference>
<dbReference type="SMART" id="SM00353">
    <property type="entry name" value="HLH"/>
    <property type="match status" value="1"/>
</dbReference>
<evidence type="ECO:0000256" key="5">
    <source>
        <dbReference type="ARBA" id="ARBA00023242"/>
    </source>
</evidence>